<dbReference type="InterPro" id="IPR013216">
    <property type="entry name" value="Methyltransf_11"/>
</dbReference>
<reference evidence="6 7" key="1">
    <citation type="journal article" date="2010" name="Science">
        <title>Genomic comparison of the ants Camponotus floridanus and Harpegnathos saltator.</title>
        <authorList>
            <person name="Bonasio R."/>
            <person name="Zhang G."/>
            <person name="Ye C."/>
            <person name="Mutti N.S."/>
            <person name="Fang X."/>
            <person name="Qin N."/>
            <person name="Donahue G."/>
            <person name="Yang P."/>
            <person name="Li Q."/>
            <person name="Li C."/>
            <person name="Zhang P."/>
            <person name="Huang Z."/>
            <person name="Berger S.L."/>
            <person name="Reinberg D."/>
            <person name="Wang J."/>
            <person name="Liebig J."/>
        </authorList>
    </citation>
    <scope>NUCLEOTIDE SEQUENCE [LARGE SCALE GENOMIC DNA]</scope>
    <source>
        <strain evidence="6 7">R22 G/1</strain>
    </source>
</reference>
<dbReference type="HAMAP" id="MF_03044">
    <property type="entry name" value="BMT2"/>
    <property type="match status" value="1"/>
</dbReference>
<evidence type="ECO:0000256" key="4">
    <source>
        <dbReference type="HAMAP-Rule" id="MF_03044"/>
    </source>
</evidence>
<dbReference type="SUPFAM" id="SSF53335">
    <property type="entry name" value="S-adenosyl-L-methionine-dependent methyltransferases"/>
    <property type="match status" value="1"/>
</dbReference>
<keyword evidence="2 4" id="KW-0808">Transferase</keyword>
<dbReference type="PANTHER" id="PTHR21008">
    <property type="entry name" value="S-ADENOSYLMETHIONINE SENSOR UPSTREAM OF MTORC1-RELATED"/>
    <property type="match status" value="1"/>
</dbReference>
<feature type="domain" description="Methyltransferase type 11" evidence="5">
    <location>
        <begin position="155"/>
        <end position="237"/>
    </location>
</feature>
<name>E2BK10_HARSA</name>
<dbReference type="PANTHER" id="PTHR21008:SF0">
    <property type="entry name" value="S-ADENOSYLMETHIONINE SENSOR UPSTREAM OF MTORC1"/>
    <property type="match status" value="1"/>
</dbReference>
<dbReference type="OrthoDB" id="5954793at2759"/>
<evidence type="ECO:0000259" key="5">
    <source>
        <dbReference type="Pfam" id="PF08241"/>
    </source>
</evidence>
<evidence type="ECO:0000313" key="7">
    <source>
        <dbReference type="Proteomes" id="UP000008237"/>
    </source>
</evidence>
<keyword evidence="3 4" id="KW-0949">S-adenosyl-L-methionine</keyword>
<feature type="binding site" evidence="4">
    <location>
        <position position="143"/>
    </location>
    <ligand>
        <name>S-adenosyl-L-methionine</name>
        <dbReference type="ChEBI" id="CHEBI:59789"/>
    </ligand>
</feature>
<dbReference type="AlphaFoldDB" id="E2BK10"/>
<dbReference type="OMA" id="CCQKAYE"/>
<accession>E2BK10</accession>
<evidence type="ECO:0000256" key="1">
    <source>
        <dbReference type="ARBA" id="ARBA00022603"/>
    </source>
</evidence>
<dbReference type="FunCoup" id="E2BK10">
    <property type="interactions" value="840"/>
</dbReference>
<dbReference type="PhylomeDB" id="E2BK10"/>
<comment type="similarity">
    <text evidence="4">Belongs to the BMT2 family.</text>
</comment>
<dbReference type="Pfam" id="PF08241">
    <property type="entry name" value="Methyltransf_11"/>
    <property type="match status" value="1"/>
</dbReference>
<dbReference type="STRING" id="610380.E2BK10"/>
<gene>
    <name evidence="6" type="ORF">EAI_09507</name>
</gene>
<dbReference type="EC" id="2.1.1.-" evidence="4"/>
<evidence type="ECO:0000256" key="2">
    <source>
        <dbReference type="ARBA" id="ARBA00022679"/>
    </source>
</evidence>
<dbReference type="Proteomes" id="UP000008237">
    <property type="component" value="Unassembled WGS sequence"/>
</dbReference>
<dbReference type="GO" id="GO:0032259">
    <property type="term" value="P:methylation"/>
    <property type="evidence" value="ECO:0007669"/>
    <property type="project" value="UniProtKB-KW"/>
</dbReference>
<keyword evidence="7" id="KW-1185">Reference proteome</keyword>
<dbReference type="GO" id="GO:1904262">
    <property type="term" value="P:negative regulation of TORC1 signaling"/>
    <property type="evidence" value="ECO:0007669"/>
    <property type="project" value="TreeGrafter"/>
</dbReference>
<keyword evidence="1 4" id="KW-0489">Methyltransferase</keyword>
<dbReference type="InterPro" id="IPR029063">
    <property type="entry name" value="SAM-dependent_MTases_sf"/>
</dbReference>
<dbReference type="InterPro" id="IPR021867">
    <property type="entry name" value="Bmt2/SAMTOR"/>
</dbReference>
<dbReference type="KEGG" id="hst:105183694"/>
<protein>
    <recommendedName>
        <fullName evidence="4">S-adenosylmethionine sensor upstream of mTORC1</fullName>
    </recommendedName>
    <alternativeName>
        <fullName evidence="4">Probable methyltransferase BMT2 homolog</fullName>
        <ecNumber evidence="4">2.1.1.-</ecNumber>
    </alternativeName>
</protein>
<sequence>MATKEHKDLSDIVKGTHALLRAEYQRYGAEVAWEHHVSQNDVLQKYAVSMQKLATKCWMENNLNPRNDTYCRITWIKIQCREYFLNGGKKKYDERERDISIKMALNEASNENFQISNDNCGYMAKELQNTYERRVSLDVLDVGSCYNPLGDEDIFNVTAIDLTPATNTVFRSDFLNVAIGKEKILSQDERELRQLAVNSFDAVVFSLLLEYFPCPRQRYICCRNAYDVLKNGGILIIVSPDSKHVGANAKLMKSWRYTLSKLGFMRIKYEKLHHIHCLVFRKCICKNVAIRWADLHSFSKDDEKYISDEQIFIPQDFQNICFKEKQKNITYEYDKNDLISTFSELPFDNKAFQ</sequence>
<dbReference type="CDD" id="cd02440">
    <property type="entry name" value="AdoMet_MTases"/>
    <property type="match status" value="1"/>
</dbReference>
<comment type="function">
    <text evidence="4">S-adenosyl-L-methionine-binding protein that acts as an inhibitor of mTORC1 signaling. Acts as a sensor of S-adenosyl-L-methionine to signal methionine sufficiency to mTORC1. Probably also acts as a S-adenosyl-L-methionine-dependent methyltransferase.</text>
</comment>
<organism evidence="7">
    <name type="scientific">Harpegnathos saltator</name>
    <name type="common">Jerdon's jumping ant</name>
    <dbReference type="NCBI Taxonomy" id="610380"/>
    <lineage>
        <taxon>Eukaryota</taxon>
        <taxon>Metazoa</taxon>
        <taxon>Ecdysozoa</taxon>
        <taxon>Arthropoda</taxon>
        <taxon>Hexapoda</taxon>
        <taxon>Insecta</taxon>
        <taxon>Pterygota</taxon>
        <taxon>Neoptera</taxon>
        <taxon>Endopterygota</taxon>
        <taxon>Hymenoptera</taxon>
        <taxon>Apocrita</taxon>
        <taxon>Aculeata</taxon>
        <taxon>Formicoidea</taxon>
        <taxon>Formicidae</taxon>
        <taxon>Ponerinae</taxon>
        <taxon>Ponerini</taxon>
        <taxon>Harpegnathos</taxon>
    </lineage>
</organism>
<dbReference type="GO" id="GO:0008757">
    <property type="term" value="F:S-adenosylmethionine-dependent methyltransferase activity"/>
    <property type="evidence" value="ECO:0007669"/>
    <property type="project" value="InterPro"/>
</dbReference>
<evidence type="ECO:0000313" key="6">
    <source>
        <dbReference type="EMBL" id="EFN83970.1"/>
    </source>
</evidence>
<proteinExistence type="inferred from homology"/>
<evidence type="ECO:0000256" key="3">
    <source>
        <dbReference type="ARBA" id="ARBA00022691"/>
    </source>
</evidence>
<feature type="binding site" evidence="4">
    <location>
        <position position="161"/>
    </location>
    <ligand>
        <name>S-adenosyl-L-methionine</name>
        <dbReference type="ChEBI" id="CHEBI:59789"/>
    </ligand>
</feature>
<dbReference type="Gene3D" id="3.40.50.150">
    <property type="entry name" value="Vaccinia Virus protein VP39"/>
    <property type="match status" value="1"/>
</dbReference>
<dbReference type="InParanoid" id="E2BK10"/>
<dbReference type="EMBL" id="GL448720">
    <property type="protein sequence ID" value="EFN83970.1"/>
    <property type="molecule type" value="Genomic_DNA"/>
</dbReference>